<name>A0A814B2Z4_9BILA</name>
<reference evidence="2" key="1">
    <citation type="submission" date="2021-02" db="EMBL/GenBank/DDBJ databases">
        <authorList>
            <person name="Nowell W R."/>
        </authorList>
    </citation>
    <scope>NUCLEOTIDE SEQUENCE</scope>
</reference>
<evidence type="ECO:0000313" key="3">
    <source>
        <dbReference type="Proteomes" id="UP000663870"/>
    </source>
</evidence>
<sequence length="282" mass="33451">MNTSNNNDINILDLPDEMLLIILSKLDMVDVFYSLVNLNKRFNQLVFDPLYIHHLDLTVKTSFVHNSPVDNQIFDQICTKILPRLHCKVNKITVTSLSMEFIFNTIDYPQLHLLSLVNFQQETLLQYLTRYQHVDTYFNVMKIEGRCHVYSLPYQFDTFLHLTNSFRRGNFYTVRWLIMNDVQSFEHEFFQIISQDFPFLQRLTVYNFEPQKNKQHSSTLITSAEVFELNLLFAHIDYVEEFLSETNIRFPRLTILAIKYELSAMVTNNFTNDAARFNLSQL</sequence>
<evidence type="ECO:0000313" key="2">
    <source>
        <dbReference type="EMBL" id="CAF0922974.1"/>
    </source>
</evidence>
<dbReference type="EMBL" id="CAJNOL010000193">
    <property type="protein sequence ID" value="CAF0922974.1"/>
    <property type="molecule type" value="Genomic_DNA"/>
</dbReference>
<protein>
    <recommendedName>
        <fullName evidence="1">F-box domain-containing protein</fullName>
    </recommendedName>
</protein>
<gene>
    <name evidence="2" type="ORF">JXQ802_LOCUS10229</name>
</gene>
<dbReference type="SUPFAM" id="SSF81383">
    <property type="entry name" value="F-box domain"/>
    <property type="match status" value="1"/>
</dbReference>
<organism evidence="2 3">
    <name type="scientific">Rotaria sordida</name>
    <dbReference type="NCBI Taxonomy" id="392033"/>
    <lineage>
        <taxon>Eukaryota</taxon>
        <taxon>Metazoa</taxon>
        <taxon>Spiralia</taxon>
        <taxon>Gnathifera</taxon>
        <taxon>Rotifera</taxon>
        <taxon>Eurotatoria</taxon>
        <taxon>Bdelloidea</taxon>
        <taxon>Philodinida</taxon>
        <taxon>Philodinidae</taxon>
        <taxon>Rotaria</taxon>
    </lineage>
</organism>
<dbReference type="PROSITE" id="PS50181">
    <property type="entry name" value="FBOX"/>
    <property type="match status" value="1"/>
</dbReference>
<proteinExistence type="predicted"/>
<feature type="domain" description="F-box" evidence="1">
    <location>
        <begin position="8"/>
        <end position="55"/>
    </location>
</feature>
<accession>A0A814B2Z4</accession>
<dbReference type="InterPro" id="IPR001810">
    <property type="entry name" value="F-box_dom"/>
</dbReference>
<comment type="caution">
    <text evidence="2">The sequence shown here is derived from an EMBL/GenBank/DDBJ whole genome shotgun (WGS) entry which is preliminary data.</text>
</comment>
<evidence type="ECO:0000259" key="1">
    <source>
        <dbReference type="PROSITE" id="PS50181"/>
    </source>
</evidence>
<dbReference type="AlphaFoldDB" id="A0A814B2Z4"/>
<dbReference type="InterPro" id="IPR036047">
    <property type="entry name" value="F-box-like_dom_sf"/>
</dbReference>
<dbReference type="Pfam" id="PF00646">
    <property type="entry name" value="F-box"/>
    <property type="match status" value="1"/>
</dbReference>
<dbReference type="InterPro" id="IPR032675">
    <property type="entry name" value="LRR_dom_sf"/>
</dbReference>
<keyword evidence="3" id="KW-1185">Reference proteome</keyword>
<dbReference type="Gene3D" id="3.80.10.10">
    <property type="entry name" value="Ribonuclease Inhibitor"/>
    <property type="match status" value="1"/>
</dbReference>
<dbReference type="Proteomes" id="UP000663870">
    <property type="component" value="Unassembled WGS sequence"/>
</dbReference>